<dbReference type="STRING" id="52586.A0A0B1P6J5"/>
<evidence type="ECO:0000256" key="2">
    <source>
        <dbReference type="ARBA" id="ARBA00004496"/>
    </source>
</evidence>
<dbReference type="InterPro" id="IPR035704">
    <property type="entry name" value="SNX8/Mvp1_PX"/>
</dbReference>
<dbReference type="CDD" id="cd07597">
    <property type="entry name" value="BAR_SNX8"/>
    <property type="match status" value="1"/>
</dbReference>
<dbReference type="OMA" id="RETKMLI"/>
<comment type="subcellular location">
    <subcellularLocation>
        <location evidence="2">Cytoplasm</location>
    </subcellularLocation>
    <subcellularLocation>
        <location evidence="1">Membrane</location>
        <topology evidence="1">Peripheral membrane protein</topology>
        <orientation evidence="1">Cytoplasmic side</orientation>
    </subcellularLocation>
</comment>
<keyword evidence="6" id="KW-0963">Cytoplasm</keyword>
<evidence type="ECO:0000259" key="10">
    <source>
        <dbReference type="PROSITE" id="PS50195"/>
    </source>
</evidence>
<feature type="compositionally biased region" description="Basic and acidic residues" evidence="9">
    <location>
        <begin position="258"/>
        <end position="274"/>
    </location>
</feature>
<proteinExistence type="inferred from homology"/>
<dbReference type="Pfam" id="PF00787">
    <property type="entry name" value="PX"/>
    <property type="match status" value="1"/>
</dbReference>
<dbReference type="InterPro" id="IPR001683">
    <property type="entry name" value="PX_dom"/>
</dbReference>
<comment type="caution">
    <text evidence="11">The sequence shown here is derived from an EMBL/GenBank/DDBJ whole genome shotgun (WGS) entry which is preliminary data.</text>
</comment>
<dbReference type="FunFam" id="3.30.1520.10:FF:000037">
    <property type="entry name" value="Sorting nexin mvp-1"/>
    <property type="match status" value="1"/>
</dbReference>
<evidence type="ECO:0000256" key="8">
    <source>
        <dbReference type="ARBA" id="ARBA00023136"/>
    </source>
</evidence>
<keyword evidence="7" id="KW-0653">Protein transport</keyword>
<feature type="compositionally biased region" description="Polar residues" evidence="9">
    <location>
        <begin position="219"/>
        <end position="231"/>
    </location>
</feature>
<feature type="region of interest" description="Disordered" evidence="9">
    <location>
        <begin position="218"/>
        <end position="283"/>
    </location>
</feature>
<feature type="region of interest" description="Disordered" evidence="9">
    <location>
        <begin position="1"/>
        <end position="43"/>
    </location>
</feature>
<dbReference type="AlphaFoldDB" id="A0A0B1P6J5"/>
<organism evidence="11 12">
    <name type="scientific">Uncinula necator</name>
    <name type="common">Grape powdery mildew</name>
    <dbReference type="NCBI Taxonomy" id="52586"/>
    <lineage>
        <taxon>Eukaryota</taxon>
        <taxon>Fungi</taxon>
        <taxon>Dikarya</taxon>
        <taxon>Ascomycota</taxon>
        <taxon>Pezizomycotina</taxon>
        <taxon>Leotiomycetes</taxon>
        <taxon>Erysiphales</taxon>
        <taxon>Erysiphaceae</taxon>
        <taxon>Erysiphe</taxon>
    </lineage>
</organism>
<dbReference type="InterPro" id="IPR036871">
    <property type="entry name" value="PX_dom_sf"/>
</dbReference>
<evidence type="ECO:0000256" key="7">
    <source>
        <dbReference type="ARBA" id="ARBA00022927"/>
    </source>
</evidence>
<feature type="compositionally biased region" description="Polar residues" evidence="9">
    <location>
        <begin position="1"/>
        <end position="10"/>
    </location>
</feature>
<dbReference type="EMBL" id="JNVN01001974">
    <property type="protein sequence ID" value="KHJ32576.1"/>
    <property type="molecule type" value="Genomic_DNA"/>
</dbReference>
<dbReference type="GO" id="GO:0005829">
    <property type="term" value="C:cytosol"/>
    <property type="evidence" value="ECO:0007669"/>
    <property type="project" value="GOC"/>
</dbReference>
<dbReference type="Gene3D" id="3.30.1520.10">
    <property type="entry name" value="Phox-like domain"/>
    <property type="match status" value="1"/>
</dbReference>
<keyword evidence="5" id="KW-0813">Transport</keyword>
<evidence type="ECO:0000256" key="5">
    <source>
        <dbReference type="ARBA" id="ARBA00022448"/>
    </source>
</evidence>
<evidence type="ECO:0000256" key="1">
    <source>
        <dbReference type="ARBA" id="ARBA00004287"/>
    </source>
</evidence>
<accession>A0A0B1P6J5</accession>
<evidence type="ECO:0000256" key="9">
    <source>
        <dbReference type="SAM" id="MobiDB-lite"/>
    </source>
</evidence>
<dbReference type="SUPFAM" id="SSF47473">
    <property type="entry name" value="EF-hand"/>
    <property type="match status" value="1"/>
</dbReference>
<dbReference type="GO" id="GO:0006623">
    <property type="term" value="P:protein targeting to vacuole"/>
    <property type="evidence" value="ECO:0007669"/>
    <property type="project" value="TreeGrafter"/>
</dbReference>
<evidence type="ECO:0000313" key="11">
    <source>
        <dbReference type="EMBL" id="KHJ32576.1"/>
    </source>
</evidence>
<comment type="similarity">
    <text evidence="3">Belongs to the sorting nexin family.</text>
</comment>
<feature type="domain" description="PX" evidence="10">
    <location>
        <begin position="329"/>
        <end position="444"/>
    </location>
</feature>
<dbReference type="SMART" id="SM00312">
    <property type="entry name" value="PX"/>
    <property type="match status" value="1"/>
</dbReference>
<evidence type="ECO:0000313" key="12">
    <source>
        <dbReference type="Proteomes" id="UP000030854"/>
    </source>
</evidence>
<dbReference type="GO" id="GO:0042147">
    <property type="term" value="P:retrograde transport, endosome to Golgi"/>
    <property type="evidence" value="ECO:0007669"/>
    <property type="project" value="InterPro"/>
</dbReference>
<keyword evidence="8" id="KW-0472">Membrane</keyword>
<dbReference type="SUPFAM" id="SSF64268">
    <property type="entry name" value="PX domain"/>
    <property type="match status" value="1"/>
</dbReference>
<gene>
    <name evidence="11" type="ORF">EV44_g4427</name>
</gene>
<protein>
    <recommendedName>
        <fullName evidence="4">Sorting nexin MVP1</fullName>
    </recommendedName>
</protein>
<dbReference type="InterPro" id="IPR011992">
    <property type="entry name" value="EF-hand-dom_pair"/>
</dbReference>
<dbReference type="PANTHER" id="PTHR47554:SF1">
    <property type="entry name" value="SORTING NEXIN MVP1"/>
    <property type="match status" value="1"/>
</dbReference>
<dbReference type="PANTHER" id="PTHR47554">
    <property type="entry name" value="SORTING NEXIN MVP1"/>
    <property type="match status" value="1"/>
</dbReference>
<dbReference type="PROSITE" id="PS50195">
    <property type="entry name" value="PX"/>
    <property type="match status" value="1"/>
</dbReference>
<name>A0A0B1P6J5_UNCNE</name>
<dbReference type="GO" id="GO:0016020">
    <property type="term" value="C:membrane"/>
    <property type="evidence" value="ECO:0007669"/>
    <property type="project" value="UniProtKB-SubCell"/>
</dbReference>
<dbReference type="GO" id="GO:0032266">
    <property type="term" value="F:phosphatidylinositol-3-phosphate binding"/>
    <property type="evidence" value="ECO:0007669"/>
    <property type="project" value="TreeGrafter"/>
</dbReference>
<dbReference type="HOGENOM" id="CLU_009058_1_0_1"/>
<sequence length="707" mass="80399">MSLFGTSPNDSVRAVDQNPRNSLFDDDLSIGGRNGSRTSSLSNENISDSTYLIQKAQKIDQADTDTTQRNLPLITAVQENYDEIYKIFSKNDDNITEEINKETVKKVLSKSNLPSEDEQSILEKIYQGGQLSALTKHQFYVLLALIALAQAHEEITLNGLNDRQNLPVPKLSGISSSSRLSSNFDEIPSQSNAKSNPQKYIGEEICITSDAELWASPIPNHNNQTLPSGTNEAVDGASNFQTPKTNRLSYNPPSGLSRRSDGNLDREEESKPDSNRTYGFGNFRDSYKTVNKQYSNIDKPVGNSSKNSLSQNTHHQTYNGVQAKSVGPEETIVVTLLPEKEGIFLFQHHCYHVINVQKGHKVVRRFSDFVWLLDCLQKRFPFRQLPLLPPKRVGLNGNHLATDKTFIEKRRRGLSRFTNALIRHPVLSQDKLVIDFLTLITEFSVWRKQASITIQDEFSGRSLPPDLEESLPLNLNDMFERSRTGIRRSAGIYTTLCVLMDRLIKRNEGFAAEQSRISRSLVSLSDASEDTYSIVVNDVPLLKKIFINSAKHLNDSQALLNDEAKAWDLGVLEELKKQRDSLVSMRELFDRRDKYDVDNIPFLERRILKNKNKLAEIIDKKEEMAKSGEVGRLTEAISKDNRSIVSQNARGIFVKECIFDELKYFQQTQYNICTWNKDWAYERVKYSELQADNWKQLNEVLECINIG</sequence>
<dbReference type="CDD" id="cd06866">
    <property type="entry name" value="PX_SNX8_Mvp1p_like"/>
    <property type="match status" value="1"/>
</dbReference>
<evidence type="ECO:0000256" key="3">
    <source>
        <dbReference type="ARBA" id="ARBA00010883"/>
    </source>
</evidence>
<reference evidence="11 12" key="1">
    <citation type="journal article" date="2014" name="BMC Genomics">
        <title>Adaptive genomic structural variation in the grape powdery mildew pathogen, Erysiphe necator.</title>
        <authorList>
            <person name="Jones L."/>
            <person name="Riaz S."/>
            <person name="Morales-Cruz A."/>
            <person name="Amrine K.C."/>
            <person name="McGuire B."/>
            <person name="Gubler W.D."/>
            <person name="Walker M.A."/>
            <person name="Cantu D."/>
        </authorList>
    </citation>
    <scope>NUCLEOTIDE SEQUENCE [LARGE SCALE GENOMIC DNA]</scope>
    <source>
        <strain evidence="12">c</strain>
    </source>
</reference>
<evidence type="ECO:0000256" key="6">
    <source>
        <dbReference type="ARBA" id="ARBA00022490"/>
    </source>
</evidence>
<dbReference type="InterPro" id="IPR045734">
    <property type="entry name" value="Snx8_BAR_dom"/>
</dbReference>
<dbReference type="Pfam" id="PF19566">
    <property type="entry name" value="Snx8_BAR_dom"/>
    <property type="match status" value="1"/>
</dbReference>
<feature type="region of interest" description="Disordered" evidence="9">
    <location>
        <begin position="176"/>
        <end position="196"/>
    </location>
</feature>
<evidence type="ECO:0000256" key="4">
    <source>
        <dbReference type="ARBA" id="ARBA00014268"/>
    </source>
</evidence>
<keyword evidence="12" id="KW-1185">Reference proteome</keyword>
<dbReference type="Gene3D" id="1.10.238.10">
    <property type="entry name" value="EF-hand"/>
    <property type="match status" value="1"/>
</dbReference>
<feature type="compositionally biased region" description="Polar residues" evidence="9">
    <location>
        <begin position="238"/>
        <end position="254"/>
    </location>
</feature>
<dbReference type="InterPro" id="IPR028662">
    <property type="entry name" value="SNX8/Mvp1"/>
</dbReference>
<dbReference type="Proteomes" id="UP000030854">
    <property type="component" value="Unassembled WGS sequence"/>
</dbReference>
<dbReference type="GO" id="GO:0005768">
    <property type="term" value="C:endosome"/>
    <property type="evidence" value="ECO:0007669"/>
    <property type="project" value="TreeGrafter"/>
</dbReference>